<dbReference type="AlphaFoldDB" id="A0A444U0D2"/>
<dbReference type="Proteomes" id="UP000289886">
    <property type="component" value="Unassembled WGS sequence"/>
</dbReference>
<dbReference type="EMBL" id="SCEB01215603">
    <property type="protein sequence ID" value="RXM28638.1"/>
    <property type="molecule type" value="Genomic_DNA"/>
</dbReference>
<reference evidence="1 2" key="1">
    <citation type="submission" date="2019-01" db="EMBL/GenBank/DDBJ databases">
        <title>Draft Genome and Complete Hox-Cluster Characterization of the Sterlet Sturgeon (Acipenser ruthenus).</title>
        <authorList>
            <person name="Wei Q."/>
        </authorList>
    </citation>
    <scope>NUCLEOTIDE SEQUENCE [LARGE SCALE GENOMIC DNA]</scope>
    <source>
        <strain evidence="1">WHYD16114868_AA</strain>
        <tissue evidence="1">Blood</tissue>
    </source>
</reference>
<comment type="caution">
    <text evidence="1">The sequence shown here is derived from an EMBL/GenBank/DDBJ whole genome shotgun (WGS) entry which is preliminary data.</text>
</comment>
<keyword evidence="2" id="KW-1185">Reference proteome</keyword>
<accession>A0A444U0D2</accession>
<name>A0A444U0D2_ACIRT</name>
<gene>
    <name evidence="1" type="ORF">EOD39_2540</name>
</gene>
<evidence type="ECO:0008006" key="3">
    <source>
        <dbReference type="Google" id="ProtNLM"/>
    </source>
</evidence>
<dbReference type="Gene3D" id="1.10.10.2590">
    <property type="entry name" value="BEN domain"/>
    <property type="match status" value="1"/>
</dbReference>
<organism evidence="1 2">
    <name type="scientific">Acipenser ruthenus</name>
    <name type="common">Sterlet sturgeon</name>
    <dbReference type="NCBI Taxonomy" id="7906"/>
    <lineage>
        <taxon>Eukaryota</taxon>
        <taxon>Metazoa</taxon>
        <taxon>Chordata</taxon>
        <taxon>Craniata</taxon>
        <taxon>Vertebrata</taxon>
        <taxon>Euteleostomi</taxon>
        <taxon>Actinopterygii</taxon>
        <taxon>Chondrostei</taxon>
        <taxon>Acipenseriformes</taxon>
        <taxon>Acipenseridae</taxon>
        <taxon>Acipenser</taxon>
    </lineage>
</organism>
<evidence type="ECO:0000313" key="2">
    <source>
        <dbReference type="Proteomes" id="UP000289886"/>
    </source>
</evidence>
<sequence>MQIDIGAGILIPEASPRYCDHSQYSKLTSSLLMLVCTKEELAQSRISSKSCNIHKKDLKKQLEHRKVEAIVCFPGVIGAVDGIHIRIIAPVRDEPVYGNRKMAAVVHFLMWRHLALVEERQEHVQRRRARQRRPCIFNPRVTLFGMSEDAVLKRYRLTLQVKA</sequence>
<protein>
    <recommendedName>
        <fullName evidence="3">Nuclease HARBI1</fullName>
    </recommendedName>
</protein>
<proteinExistence type="predicted"/>
<evidence type="ECO:0000313" key="1">
    <source>
        <dbReference type="EMBL" id="RXM28638.1"/>
    </source>
</evidence>